<keyword evidence="3" id="KW-1185">Reference proteome</keyword>
<dbReference type="Proteomes" id="UP001604336">
    <property type="component" value="Unassembled WGS sequence"/>
</dbReference>
<accession>A0ABD1QVN0</accession>
<dbReference type="EMBL" id="JBFOLK010000010">
    <property type="protein sequence ID" value="KAL2480265.1"/>
    <property type="molecule type" value="Genomic_DNA"/>
</dbReference>
<gene>
    <name evidence="2" type="ORF">Adt_33231</name>
</gene>
<comment type="caution">
    <text evidence="2">The sequence shown here is derived from an EMBL/GenBank/DDBJ whole genome shotgun (WGS) entry which is preliminary data.</text>
</comment>
<proteinExistence type="predicted"/>
<evidence type="ECO:0000313" key="2">
    <source>
        <dbReference type="EMBL" id="KAL2480265.1"/>
    </source>
</evidence>
<protein>
    <submittedName>
        <fullName evidence="2">Uncharacterized protein</fullName>
    </submittedName>
</protein>
<organism evidence="2 3">
    <name type="scientific">Abeliophyllum distichum</name>
    <dbReference type="NCBI Taxonomy" id="126358"/>
    <lineage>
        <taxon>Eukaryota</taxon>
        <taxon>Viridiplantae</taxon>
        <taxon>Streptophyta</taxon>
        <taxon>Embryophyta</taxon>
        <taxon>Tracheophyta</taxon>
        <taxon>Spermatophyta</taxon>
        <taxon>Magnoliopsida</taxon>
        <taxon>eudicotyledons</taxon>
        <taxon>Gunneridae</taxon>
        <taxon>Pentapetalae</taxon>
        <taxon>asterids</taxon>
        <taxon>lamiids</taxon>
        <taxon>Lamiales</taxon>
        <taxon>Oleaceae</taxon>
        <taxon>Forsythieae</taxon>
        <taxon>Abeliophyllum</taxon>
    </lineage>
</organism>
<feature type="region of interest" description="Disordered" evidence="1">
    <location>
        <begin position="1"/>
        <end position="37"/>
    </location>
</feature>
<sequence>MADVISYRGDGAGDPPHQPPRRFDSSGESVPPSKQWGISQGINLESYFDLQGNRSRNEYQGRSPPVVVVRRACYCKGGSRRTTMSRPWGWTVPNGTSLSIDSTTASKAPQGTFHHFSGDSQNDDPRFAMYEAQQRRMKREIELLKNSIPGGYAKGRRECGRGLGGFVDF</sequence>
<evidence type="ECO:0000313" key="3">
    <source>
        <dbReference type="Proteomes" id="UP001604336"/>
    </source>
</evidence>
<evidence type="ECO:0000256" key="1">
    <source>
        <dbReference type="SAM" id="MobiDB-lite"/>
    </source>
</evidence>
<name>A0ABD1QVN0_9LAMI</name>
<reference evidence="3" key="1">
    <citation type="submission" date="2024-07" db="EMBL/GenBank/DDBJ databases">
        <title>Two chromosome-level genome assemblies of Korean endemic species Abeliophyllum distichum and Forsythia ovata (Oleaceae).</title>
        <authorList>
            <person name="Jang H."/>
        </authorList>
    </citation>
    <scope>NUCLEOTIDE SEQUENCE [LARGE SCALE GENOMIC DNA]</scope>
</reference>
<dbReference type="AlphaFoldDB" id="A0ABD1QVN0"/>